<evidence type="ECO:0000256" key="7">
    <source>
        <dbReference type="ARBA" id="ARBA00022553"/>
    </source>
</evidence>
<feature type="transmembrane region" description="Helical" evidence="23">
    <location>
        <begin position="21"/>
        <end position="47"/>
    </location>
</feature>
<dbReference type="PRINTS" id="PR00344">
    <property type="entry name" value="BCTRLSENSOR"/>
</dbReference>
<dbReference type="Gene3D" id="3.30.565.10">
    <property type="entry name" value="Histidine kinase-like ATPase, C-terminal domain"/>
    <property type="match status" value="1"/>
</dbReference>
<keyword evidence="10" id="KW-0547">Nucleotide-binding</keyword>
<dbReference type="CDD" id="cd00082">
    <property type="entry name" value="HisKA"/>
    <property type="match status" value="1"/>
</dbReference>
<evidence type="ECO:0000256" key="3">
    <source>
        <dbReference type="ARBA" id="ARBA00001946"/>
    </source>
</evidence>
<keyword evidence="8" id="KW-0808">Transferase</keyword>
<dbReference type="SMART" id="SM00387">
    <property type="entry name" value="HATPase_c"/>
    <property type="match status" value="1"/>
</dbReference>
<keyword evidence="14" id="KW-0460">Magnesium</keyword>
<dbReference type="Gene3D" id="1.10.287.130">
    <property type="match status" value="1"/>
</dbReference>
<evidence type="ECO:0000256" key="5">
    <source>
        <dbReference type="ARBA" id="ARBA00012438"/>
    </source>
</evidence>
<evidence type="ECO:0000256" key="4">
    <source>
        <dbReference type="ARBA" id="ARBA00004651"/>
    </source>
</evidence>
<evidence type="ECO:0000256" key="22">
    <source>
        <dbReference type="ARBA" id="ARBA00041776"/>
    </source>
</evidence>
<comment type="caution">
    <text evidence="26">The sequence shown here is derived from an EMBL/GenBank/DDBJ whole genome shotgun (WGS) entry which is preliminary data.</text>
</comment>
<keyword evidence="16 23" id="KW-1133">Transmembrane helix</keyword>
<evidence type="ECO:0000259" key="24">
    <source>
        <dbReference type="PROSITE" id="PS50109"/>
    </source>
</evidence>
<accession>A0ABX9HN17</accession>
<keyword evidence="23" id="KW-0472">Membrane</keyword>
<keyword evidence="13" id="KW-0067">ATP-binding</keyword>
<reference evidence="26 27" key="1">
    <citation type="journal article" date="2018" name="Elife">
        <title>Discovery and characterization of a prevalent human gut bacterial enzyme sufficient for the inactivation of a family of plant toxins.</title>
        <authorList>
            <person name="Koppel N."/>
            <person name="Bisanz J.E."/>
            <person name="Pandelia M.E."/>
            <person name="Turnbaugh P.J."/>
            <person name="Balskus E.P."/>
        </authorList>
    </citation>
    <scope>NUCLEOTIDE SEQUENCE [LARGE SCALE GENOMIC DNA]</scope>
    <source>
        <strain evidence="26 27">DSM 16107</strain>
    </source>
</reference>
<dbReference type="InterPro" id="IPR050980">
    <property type="entry name" value="2C_sensor_his_kinase"/>
</dbReference>
<keyword evidence="17" id="KW-0902">Two-component regulatory system</keyword>
<protein>
    <recommendedName>
        <fullName evidence="21">Signal transduction histidine-protein kinase/phosphatase MprB</fullName>
        <ecNumber evidence="5">2.7.13.3</ecNumber>
    </recommendedName>
    <alternativeName>
        <fullName evidence="22">Mycobacterial persistence regulator B</fullName>
    </alternativeName>
</protein>
<feature type="transmembrane region" description="Helical" evidence="23">
    <location>
        <begin position="172"/>
        <end position="193"/>
    </location>
</feature>
<evidence type="ECO:0000256" key="9">
    <source>
        <dbReference type="ARBA" id="ARBA00022692"/>
    </source>
</evidence>
<dbReference type="EC" id="2.7.13.3" evidence="5"/>
<dbReference type="Proteomes" id="UP000253817">
    <property type="component" value="Unassembled WGS sequence"/>
</dbReference>
<organism evidence="26 27">
    <name type="scientific">Eggerthella sinensis</name>
    <dbReference type="NCBI Taxonomy" id="242230"/>
    <lineage>
        <taxon>Bacteria</taxon>
        <taxon>Bacillati</taxon>
        <taxon>Actinomycetota</taxon>
        <taxon>Coriobacteriia</taxon>
        <taxon>Eggerthellales</taxon>
        <taxon>Eggerthellaceae</taxon>
        <taxon>Eggerthella</taxon>
    </lineage>
</organism>
<dbReference type="SUPFAM" id="SSF47384">
    <property type="entry name" value="Homodimeric domain of signal transducing histidine kinase"/>
    <property type="match status" value="1"/>
</dbReference>
<comment type="catalytic activity">
    <reaction evidence="1">
        <text>ATP + protein L-histidine = ADP + protein N-phospho-L-histidine.</text>
        <dbReference type="EC" id="2.7.13.3"/>
    </reaction>
</comment>
<dbReference type="PANTHER" id="PTHR44936">
    <property type="entry name" value="SENSOR PROTEIN CREC"/>
    <property type="match status" value="1"/>
</dbReference>
<dbReference type="Pfam" id="PF00672">
    <property type="entry name" value="HAMP"/>
    <property type="match status" value="1"/>
</dbReference>
<evidence type="ECO:0000256" key="8">
    <source>
        <dbReference type="ARBA" id="ARBA00022679"/>
    </source>
</evidence>
<name>A0ABX9HN17_9ACTN</name>
<feature type="domain" description="Histidine kinase" evidence="24">
    <location>
        <begin position="261"/>
        <end position="475"/>
    </location>
</feature>
<comment type="cofactor">
    <cofactor evidence="2">
        <name>Mn(2+)</name>
        <dbReference type="ChEBI" id="CHEBI:29035"/>
    </cofactor>
</comment>
<evidence type="ECO:0000313" key="27">
    <source>
        <dbReference type="Proteomes" id="UP000253817"/>
    </source>
</evidence>
<evidence type="ECO:0000259" key="25">
    <source>
        <dbReference type="PROSITE" id="PS50885"/>
    </source>
</evidence>
<dbReference type="SUPFAM" id="SSF55874">
    <property type="entry name" value="ATPase domain of HSP90 chaperone/DNA topoisomerase II/histidine kinase"/>
    <property type="match status" value="1"/>
</dbReference>
<evidence type="ECO:0000256" key="6">
    <source>
        <dbReference type="ARBA" id="ARBA00022475"/>
    </source>
</evidence>
<comment type="subcellular location">
    <subcellularLocation>
        <location evidence="4">Cell membrane</location>
        <topology evidence="4">Multi-pass membrane protein</topology>
    </subcellularLocation>
</comment>
<comment type="cofactor">
    <cofactor evidence="3">
        <name>Mg(2+)</name>
        <dbReference type="ChEBI" id="CHEBI:18420"/>
    </cofactor>
</comment>
<gene>
    <name evidence="26" type="ORF">C1876_02990</name>
</gene>
<evidence type="ECO:0000256" key="17">
    <source>
        <dbReference type="ARBA" id="ARBA00023012"/>
    </source>
</evidence>
<dbReference type="CDD" id="cd00075">
    <property type="entry name" value="HATPase"/>
    <property type="match status" value="1"/>
</dbReference>
<evidence type="ECO:0000256" key="12">
    <source>
        <dbReference type="ARBA" id="ARBA00022801"/>
    </source>
</evidence>
<keyword evidence="20" id="KW-0464">Manganese</keyword>
<dbReference type="RefSeq" id="WP_114545243.1">
    <property type="nucleotide sequence ID" value="NZ_PPTT01000004.1"/>
</dbReference>
<sequence length="475" mass="50483">MDGVRLGGARASSARRRGLPLSVLILRYFAYVLAGVLAAAIAAYLAFAIGVGGSSVYPANYGDTALEETTARIVALEGDDLDAFDAAIPSCYRWALFAADGAYLGGDMGQGAREAAHEAAFDGLAIAYHQLGMTRYEPVTLDDGSVCVLMYEYLPQFVSKGLRDALPNPQNLIVGMFALLSVLVLVGVAARAARVISRKMRPLEEAARRIEERDLDFAVGSSRVREIDDVLGAMDDMRASLKDSLEAQWRSEQAQREQVAALAHDLKTPLTVVRGNVELLLEGSLDDDAHACAVDVAEGARQMGTYLDALIDVSRGRALTFAPTACDLRACTARLRASAEALAAASGVHVAWREDAQLPATLTMDETLVERAVMNVVTNAVEFAPAGSTVKVDVRGEGDDVALSVSDAGPGFSPEALRRGCERFYQGDPARSDRGHSGLGLHVAAEAAERHGGTVELANREDAPGARVTLRLPRA</sequence>
<dbReference type="Pfam" id="PF00512">
    <property type="entry name" value="HisKA"/>
    <property type="match status" value="1"/>
</dbReference>
<keyword evidence="19" id="KW-0843">Virulence</keyword>
<evidence type="ECO:0000256" key="14">
    <source>
        <dbReference type="ARBA" id="ARBA00022842"/>
    </source>
</evidence>
<keyword evidence="11 26" id="KW-0418">Kinase</keyword>
<evidence type="ECO:0000256" key="11">
    <source>
        <dbReference type="ARBA" id="ARBA00022777"/>
    </source>
</evidence>
<keyword evidence="15" id="KW-0904">Protein phosphatase</keyword>
<evidence type="ECO:0000256" key="2">
    <source>
        <dbReference type="ARBA" id="ARBA00001936"/>
    </source>
</evidence>
<evidence type="ECO:0000256" key="1">
    <source>
        <dbReference type="ARBA" id="ARBA00000085"/>
    </source>
</evidence>
<evidence type="ECO:0000256" key="13">
    <source>
        <dbReference type="ARBA" id="ARBA00022840"/>
    </source>
</evidence>
<keyword evidence="18" id="KW-0346">Stress response</keyword>
<dbReference type="InterPro" id="IPR036890">
    <property type="entry name" value="HATPase_C_sf"/>
</dbReference>
<dbReference type="PROSITE" id="PS50109">
    <property type="entry name" value="HIS_KIN"/>
    <property type="match status" value="1"/>
</dbReference>
<evidence type="ECO:0000256" key="19">
    <source>
        <dbReference type="ARBA" id="ARBA00023026"/>
    </source>
</evidence>
<evidence type="ECO:0000313" key="26">
    <source>
        <dbReference type="EMBL" id="RDB70693.1"/>
    </source>
</evidence>
<evidence type="ECO:0000256" key="23">
    <source>
        <dbReference type="SAM" id="Phobius"/>
    </source>
</evidence>
<evidence type="ECO:0000256" key="21">
    <source>
        <dbReference type="ARBA" id="ARBA00040454"/>
    </source>
</evidence>
<evidence type="ECO:0000256" key="18">
    <source>
        <dbReference type="ARBA" id="ARBA00023016"/>
    </source>
</evidence>
<feature type="domain" description="HAMP" evidence="25">
    <location>
        <begin position="194"/>
        <end position="246"/>
    </location>
</feature>
<dbReference type="PANTHER" id="PTHR44936:SF9">
    <property type="entry name" value="SENSOR PROTEIN CREC"/>
    <property type="match status" value="1"/>
</dbReference>
<dbReference type="Pfam" id="PF02518">
    <property type="entry name" value="HATPase_c"/>
    <property type="match status" value="1"/>
</dbReference>
<dbReference type="PROSITE" id="PS50885">
    <property type="entry name" value="HAMP"/>
    <property type="match status" value="1"/>
</dbReference>
<evidence type="ECO:0000256" key="20">
    <source>
        <dbReference type="ARBA" id="ARBA00023211"/>
    </source>
</evidence>
<dbReference type="InterPro" id="IPR003660">
    <property type="entry name" value="HAMP_dom"/>
</dbReference>
<keyword evidence="27" id="KW-1185">Reference proteome</keyword>
<dbReference type="InterPro" id="IPR003594">
    <property type="entry name" value="HATPase_dom"/>
</dbReference>
<dbReference type="InterPro" id="IPR036097">
    <property type="entry name" value="HisK_dim/P_sf"/>
</dbReference>
<dbReference type="SMART" id="SM00304">
    <property type="entry name" value="HAMP"/>
    <property type="match status" value="1"/>
</dbReference>
<evidence type="ECO:0000256" key="15">
    <source>
        <dbReference type="ARBA" id="ARBA00022912"/>
    </source>
</evidence>
<evidence type="ECO:0000256" key="10">
    <source>
        <dbReference type="ARBA" id="ARBA00022741"/>
    </source>
</evidence>
<dbReference type="Gene3D" id="6.10.340.10">
    <property type="match status" value="1"/>
</dbReference>
<keyword evidence="6" id="KW-1003">Cell membrane</keyword>
<dbReference type="InterPro" id="IPR005467">
    <property type="entry name" value="His_kinase_dom"/>
</dbReference>
<proteinExistence type="predicted"/>
<keyword evidence="7" id="KW-0597">Phosphoprotein</keyword>
<dbReference type="InterPro" id="IPR003661">
    <property type="entry name" value="HisK_dim/P_dom"/>
</dbReference>
<dbReference type="InterPro" id="IPR004358">
    <property type="entry name" value="Sig_transdc_His_kin-like_C"/>
</dbReference>
<dbReference type="SMART" id="SM00388">
    <property type="entry name" value="HisKA"/>
    <property type="match status" value="1"/>
</dbReference>
<keyword evidence="9 23" id="KW-0812">Transmembrane</keyword>
<evidence type="ECO:0000256" key="16">
    <source>
        <dbReference type="ARBA" id="ARBA00022989"/>
    </source>
</evidence>
<dbReference type="EMBL" id="PPTT01000004">
    <property type="protein sequence ID" value="RDB70693.1"/>
    <property type="molecule type" value="Genomic_DNA"/>
</dbReference>
<dbReference type="GO" id="GO:0016301">
    <property type="term" value="F:kinase activity"/>
    <property type="evidence" value="ECO:0007669"/>
    <property type="project" value="UniProtKB-KW"/>
</dbReference>
<keyword evidence="12" id="KW-0378">Hydrolase</keyword>